<accession>A0A0F9G2W4</accession>
<comment type="caution">
    <text evidence="1">The sequence shown here is derived from an EMBL/GenBank/DDBJ whole genome shotgun (WGS) entry which is preliminary data.</text>
</comment>
<sequence length="58" mass="6851">KIVKQLDRYGCTIACLSMILGIQYFELREILHKKVRRLRDYVTEPNSIGFNCVEFQNS</sequence>
<reference evidence="1" key="1">
    <citation type="journal article" date="2015" name="Nature">
        <title>Complex archaea that bridge the gap between prokaryotes and eukaryotes.</title>
        <authorList>
            <person name="Spang A."/>
            <person name="Saw J.H."/>
            <person name="Jorgensen S.L."/>
            <person name="Zaremba-Niedzwiedzka K."/>
            <person name="Martijn J."/>
            <person name="Lind A.E."/>
            <person name="van Eijk R."/>
            <person name="Schleper C."/>
            <person name="Guy L."/>
            <person name="Ettema T.J."/>
        </authorList>
    </citation>
    <scope>NUCLEOTIDE SEQUENCE</scope>
</reference>
<gene>
    <name evidence="1" type="ORF">LCGC14_1961500</name>
</gene>
<protein>
    <submittedName>
        <fullName evidence="1">Uncharacterized protein</fullName>
    </submittedName>
</protein>
<evidence type="ECO:0000313" key="1">
    <source>
        <dbReference type="EMBL" id="KKL84766.1"/>
    </source>
</evidence>
<organism evidence="1">
    <name type="scientific">marine sediment metagenome</name>
    <dbReference type="NCBI Taxonomy" id="412755"/>
    <lineage>
        <taxon>unclassified sequences</taxon>
        <taxon>metagenomes</taxon>
        <taxon>ecological metagenomes</taxon>
    </lineage>
</organism>
<feature type="non-terminal residue" evidence="1">
    <location>
        <position position="1"/>
    </location>
</feature>
<name>A0A0F9G2W4_9ZZZZ</name>
<dbReference type="EMBL" id="LAZR01021610">
    <property type="protein sequence ID" value="KKL84766.1"/>
    <property type="molecule type" value="Genomic_DNA"/>
</dbReference>
<dbReference type="AlphaFoldDB" id="A0A0F9G2W4"/>
<proteinExistence type="predicted"/>